<sequence>MTYVSRTIPQVRTGADQLEEASATVFAGARVGLVTCAAALDSKFVPTVDRCGALTDAKLTALFACEHGIRGERQAGVLFGDETDPRFGVPVFSLYGDTKKPTEAMLSHVDVVLFDIQDIGVRFFTYLATLSYVMEACAQVGKALIVLDRPNPFGGNGCEGGKLVPGFESFVGIAPVPFLTGMTLGEFAMYMNSRLEKPCELKVVRLEGWRRTMGFAETGLPWIMTSPNTPTLDSCRVYPGTCLFEGTNVSEGRGTTRPFELVGAPWLDGSRLAAEMNRQSLPGVHFQPVYFTPTFSKHQGELCSGVQLYVTDPASFRAVETGLRLVHQASRLAPDRFDWIPPFKEGRKPFIDYLSGSELVRTQAHDAQEVERIVERWNLEADEWKREREPYLLYE</sequence>
<dbReference type="InterPro" id="IPR008302">
    <property type="entry name" value="NamZ"/>
</dbReference>
<dbReference type="PANTHER" id="PTHR42915:SF1">
    <property type="entry name" value="PEPTIDOGLYCAN BETA-N-ACETYLMURAMIDASE NAMZ"/>
    <property type="match status" value="1"/>
</dbReference>
<dbReference type="Pfam" id="PF20732">
    <property type="entry name" value="NamZ_C"/>
    <property type="match status" value="1"/>
</dbReference>
<organism evidence="3 4">
    <name type="scientific">Paenibacillus hodogayensis</name>
    <dbReference type="NCBI Taxonomy" id="279208"/>
    <lineage>
        <taxon>Bacteria</taxon>
        <taxon>Bacillati</taxon>
        <taxon>Bacillota</taxon>
        <taxon>Bacilli</taxon>
        <taxon>Bacillales</taxon>
        <taxon>Paenibacillaceae</taxon>
        <taxon>Paenibacillus</taxon>
    </lineage>
</organism>
<evidence type="ECO:0000313" key="3">
    <source>
        <dbReference type="EMBL" id="MFB9756788.1"/>
    </source>
</evidence>
<evidence type="ECO:0000259" key="1">
    <source>
        <dbReference type="Pfam" id="PF07075"/>
    </source>
</evidence>
<dbReference type="Gene3D" id="3.40.50.12170">
    <property type="entry name" value="Uncharacterised protein PF07075, DUF1343"/>
    <property type="match status" value="1"/>
</dbReference>
<keyword evidence="4" id="KW-1185">Reference proteome</keyword>
<gene>
    <name evidence="3" type="ORF">ACFFNY_34915</name>
</gene>
<proteinExistence type="predicted"/>
<dbReference type="PIRSF" id="PIRSF016719">
    <property type="entry name" value="UCP016719"/>
    <property type="match status" value="1"/>
</dbReference>
<feature type="domain" description="Peptidoglycan beta-N-acetylmuramidase NamZ N-terminal" evidence="1">
    <location>
        <begin position="31"/>
        <end position="232"/>
    </location>
</feature>
<dbReference type="Pfam" id="PF07075">
    <property type="entry name" value="NamZ_N"/>
    <property type="match status" value="1"/>
</dbReference>
<name>A0ABV5W966_9BACL</name>
<dbReference type="RefSeq" id="WP_344904301.1">
    <property type="nucleotide sequence ID" value="NZ_BAAAYO010000002.1"/>
</dbReference>
<dbReference type="InterPro" id="IPR048502">
    <property type="entry name" value="NamZ_N"/>
</dbReference>
<evidence type="ECO:0000313" key="4">
    <source>
        <dbReference type="Proteomes" id="UP001589619"/>
    </source>
</evidence>
<dbReference type="InterPro" id="IPR048503">
    <property type="entry name" value="NamZ_C"/>
</dbReference>
<feature type="domain" description="Peptidoglycan beta-N-acetylmuramidase NamZ C-terminal" evidence="2">
    <location>
        <begin position="237"/>
        <end position="394"/>
    </location>
</feature>
<evidence type="ECO:0000259" key="2">
    <source>
        <dbReference type="Pfam" id="PF20732"/>
    </source>
</evidence>
<dbReference type="Proteomes" id="UP001589619">
    <property type="component" value="Unassembled WGS sequence"/>
</dbReference>
<dbReference type="PANTHER" id="PTHR42915">
    <property type="entry name" value="HYPOTHETICAL 460 KDA PROTEIN IN FEUA-SIGW INTERGENIC REGION [PRECURSOR]"/>
    <property type="match status" value="1"/>
</dbReference>
<accession>A0ABV5W966</accession>
<dbReference type="EMBL" id="JBHMAG010000029">
    <property type="protein sequence ID" value="MFB9756788.1"/>
    <property type="molecule type" value="Genomic_DNA"/>
</dbReference>
<dbReference type="Gene3D" id="3.90.1150.140">
    <property type="match status" value="1"/>
</dbReference>
<protein>
    <submittedName>
        <fullName evidence="3">DUF1343 domain-containing protein</fullName>
    </submittedName>
</protein>
<comment type="caution">
    <text evidence="3">The sequence shown here is derived from an EMBL/GenBank/DDBJ whole genome shotgun (WGS) entry which is preliminary data.</text>
</comment>
<reference evidence="3 4" key="1">
    <citation type="submission" date="2024-09" db="EMBL/GenBank/DDBJ databases">
        <authorList>
            <person name="Sun Q."/>
            <person name="Mori K."/>
        </authorList>
    </citation>
    <scope>NUCLEOTIDE SEQUENCE [LARGE SCALE GENOMIC DNA]</scope>
    <source>
        <strain evidence="3 4">JCM 12520</strain>
    </source>
</reference>